<dbReference type="eggNOG" id="ENOG502S1AK">
    <property type="taxonomic scope" value="Eukaryota"/>
</dbReference>
<gene>
    <name evidence="8" type="ORF">MIMGU_mgv11b019660mg</name>
</gene>
<proteinExistence type="predicted"/>
<dbReference type="Pfam" id="PF02362">
    <property type="entry name" value="B3"/>
    <property type="match status" value="2"/>
</dbReference>
<keyword evidence="9" id="KW-1185">Reference proteome</keyword>
<dbReference type="PROSITE" id="PS50863">
    <property type="entry name" value="B3"/>
    <property type="match status" value="2"/>
</dbReference>
<dbReference type="GO" id="GO:0005634">
    <property type="term" value="C:nucleus"/>
    <property type="evidence" value="ECO:0007669"/>
    <property type="project" value="UniProtKB-SubCell"/>
</dbReference>
<dbReference type="SUPFAM" id="SSF101936">
    <property type="entry name" value="DNA-binding pseudobarrel domain"/>
    <property type="match status" value="2"/>
</dbReference>
<feature type="domain" description="TF-B3" evidence="7">
    <location>
        <begin position="8"/>
        <end position="101"/>
    </location>
</feature>
<feature type="domain" description="TF-B3" evidence="7">
    <location>
        <begin position="138"/>
        <end position="240"/>
    </location>
</feature>
<evidence type="ECO:0000313" key="8">
    <source>
        <dbReference type="EMBL" id="EYU23610.1"/>
    </source>
</evidence>
<dbReference type="InterPro" id="IPR003340">
    <property type="entry name" value="B3_DNA-bd"/>
</dbReference>
<dbReference type="PANTHER" id="PTHR31674">
    <property type="entry name" value="B3 DOMAIN-CONTAINING PROTEIN REM-LIKE 3-RELATED"/>
    <property type="match status" value="1"/>
</dbReference>
<evidence type="ECO:0000256" key="5">
    <source>
        <dbReference type="ARBA" id="ARBA00023163"/>
    </source>
</evidence>
<name>A0A022QAR5_ERYGU</name>
<dbReference type="EMBL" id="KI632161">
    <property type="protein sequence ID" value="EYU23610.1"/>
    <property type="molecule type" value="Genomic_DNA"/>
</dbReference>
<dbReference type="InterPro" id="IPR015300">
    <property type="entry name" value="DNA-bd_pseudobarrel_sf"/>
</dbReference>
<protein>
    <recommendedName>
        <fullName evidence="7">TF-B3 domain-containing protein</fullName>
    </recommendedName>
</protein>
<evidence type="ECO:0000256" key="2">
    <source>
        <dbReference type="ARBA" id="ARBA00022737"/>
    </source>
</evidence>
<dbReference type="CDD" id="cd10017">
    <property type="entry name" value="B3_DNA"/>
    <property type="match status" value="2"/>
</dbReference>
<dbReference type="InterPro" id="IPR039218">
    <property type="entry name" value="REM_fam"/>
</dbReference>
<dbReference type="Gene3D" id="2.40.330.10">
    <property type="entry name" value="DNA-binding pseudobarrel domain"/>
    <property type="match status" value="2"/>
</dbReference>
<reference evidence="8 9" key="1">
    <citation type="journal article" date="2013" name="Proc. Natl. Acad. Sci. U.S.A.">
        <title>Fine-scale variation in meiotic recombination in Mimulus inferred from population shotgun sequencing.</title>
        <authorList>
            <person name="Hellsten U."/>
            <person name="Wright K.M."/>
            <person name="Jenkins J."/>
            <person name="Shu S."/>
            <person name="Yuan Y."/>
            <person name="Wessler S.R."/>
            <person name="Schmutz J."/>
            <person name="Willis J.H."/>
            <person name="Rokhsar D.S."/>
        </authorList>
    </citation>
    <scope>NUCLEOTIDE SEQUENCE [LARGE SCALE GENOMIC DNA]</scope>
    <source>
        <strain evidence="9">cv. DUN x IM62</strain>
    </source>
</reference>
<dbReference type="STRING" id="4155.A0A022QAR5"/>
<evidence type="ECO:0000256" key="6">
    <source>
        <dbReference type="ARBA" id="ARBA00023242"/>
    </source>
</evidence>
<dbReference type="SMART" id="SM01019">
    <property type="entry name" value="B3"/>
    <property type="match status" value="2"/>
</dbReference>
<evidence type="ECO:0000313" key="9">
    <source>
        <dbReference type="Proteomes" id="UP000030748"/>
    </source>
</evidence>
<evidence type="ECO:0000259" key="7">
    <source>
        <dbReference type="PROSITE" id="PS50863"/>
    </source>
</evidence>
<dbReference type="AlphaFoldDB" id="A0A022QAR5"/>
<keyword evidence="5" id="KW-0804">Transcription</keyword>
<keyword evidence="6" id="KW-0539">Nucleus</keyword>
<organism evidence="8 9">
    <name type="scientific">Erythranthe guttata</name>
    <name type="common">Yellow monkey flower</name>
    <name type="synonym">Mimulus guttatus</name>
    <dbReference type="NCBI Taxonomy" id="4155"/>
    <lineage>
        <taxon>Eukaryota</taxon>
        <taxon>Viridiplantae</taxon>
        <taxon>Streptophyta</taxon>
        <taxon>Embryophyta</taxon>
        <taxon>Tracheophyta</taxon>
        <taxon>Spermatophyta</taxon>
        <taxon>Magnoliopsida</taxon>
        <taxon>eudicotyledons</taxon>
        <taxon>Gunneridae</taxon>
        <taxon>Pentapetalae</taxon>
        <taxon>asterids</taxon>
        <taxon>lamiids</taxon>
        <taxon>Lamiales</taxon>
        <taxon>Phrymaceae</taxon>
        <taxon>Erythranthe</taxon>
    </lineage>
</organism>
<keyword evidence="2" id="KW-0677">Repeat</keyword>
<evidence type="ECO:0000256" key="4">
    <source>
        <dbReference type="ARBA" id="ARBA00023125"/>
    </source>
</evidence>
<dbReference type="GO" id="GO:0003677">
    <property type="term" value="F:DNA binding"/>
    <property type="evidence" value="ECO:0007669"/>
    <property type="project" value="UniProtKB-KW"/>
</dbReference>
<keyword evidence="3" id="KW-0805">Transcription regulation</keyword>
<evidence type="ECO:0000256" key="3">
    <source>
        <dbReference type="ARBA" id="ARBA00023015"/>
    </source>
</evidence>
<evidence type="ECO:0000256" key="1">
    <source>
        <dbReference type="ARBA" id="ARBA00004123"/>
    </source>
</evidence>
<keyword evidence="4" id="KW-0238">DNA-binding</keyword>
<sequence length="241" mass="27909">MEGEVAISGHFFNVMVRGFHNHLNLPSSFCEKLKDENSKRAILKSRIGKWKIDVCRNGEGIIRFENGWPQFVRDHGLSIEDFVVFEHTGDFHFNISIFDHTACEKEFPVESKKEHQENSKRESDKANVTFYHTRNPHFFLTMKPSFALKTPGVHIPVEFVRSVNLSQKSSITLMDPQGREWPVKLRLQTKSRLRARMYSGWHDFYVSNELKNGDVCVFELNSTSPRCTTALFNVQISRATV</sequence>
<dbReference type="PhylomeDB" id="A0A022QAR5"/>
<dbReference type="PANTHER" id="PTHR31674:SF62">
    <property type="entry name" value="B3 DOMAIN-CONTAINING PROTEIN REM14-RELATED"/>
    <property type="match status" value="1"/>
</dbReference>
<dbReference type="Proteomes" id="UP000030748">
    <property type="component" value="Unassembled WGS sequence"/>
</dbReference>
<comment type="subcellular location">
    <subcellularLocation>
        <location evidence="1">Nucleus</location>
    </subcellularLocation>
</comment>
<accession>A0A022QAR5</accession>